<feature type="domain" description="Exonuclease VII large subunit C-terminal" evidence="2">
    <location>
        <begin position="156"/>
        <end position="330"/>
    </location>
</feature>
<evidence type="ECO:0000256" key="1">
    <source>
        <dbReference type="SAM" id="Coils"/>
    </source>
</evidence>
<protein>
    <recommendedName>
        <fullName evidence="2">Exonuclease VII large subunit C-terminal domain-containing protein</fullName>
    </recommendedName>
</protein>
<dbReference type="Proteomes" id="UP000787156">
    <property type="component" value="Unassembled WGS sequence"/>
</dbReference>
<sequence length="358" mass="40450">MHQKLTVKEFHNFSQGKLQALEAFISSQALESFVIVAQINQLNDSRQRAKEKKQNVLYQLLLQDGPHQLKARASIKVIPDNIGDGIVVRAICQCQPVLNMHDCLVTEANIVKIEPASPEEGLYVDQTSILLKSLTYVHQPFPKKNYPKVCLIYSNSSSAQVHQDFLHGLHYQINYIELIEKKISFSNVAELSQTISEAKADILVIIRGGGDTKALESFDHPDVIRALASSATFRITGIGHSSDRNLINLFADYAAITPTDAGSYLKKMLYQKFIQHKKEKENEELILSLQQQLQTEKEQAQDLTTKLDHLQSTLTQIDRRLEQVAQPDNSSQKRLIIQCTLCSTLLILVLLFLQNNYL</sequence>
<gene>
    <name evidence="3" type="ORF">K8V79_08110</name>
</gene>
<dbReference type="AlphaFoldDB" id="A0A9D2UT06"/>
<evidence type="ECO:0000259" key="2">
    <source>
        <dbReference type="Pfam" id="PF02601"/>
    </source>
</evidence>
<proteinExistence type="predicted"/>
<keyword evidence="1" id="KW-0175">Coiled coil</keyword>
<accession>A0A9D2UT06</accession>
<evidence type="ECO:0000313" key="3">
    <source>
        <dbReference type="EMBL" id="HJF28193.1"/>
    </source>
</evidence>
<reference evidence="3" key="1">
    <citation type="journal article" date="2021" name="PeerJ">
        <title>Extensive microbial diversity within the chicken gut microbiome revealed by metagenomics and culture.</title>
        <authorList>
            <person name="Gilroy R."/>
            <person name="Ravi A."/>
            <person name="Getino M."/>
            <person name="Pursley I."/>
            <person name="Horton D.L."/>
            <person name="Alikhan N.F."/>
            <person name="Baker D."/>
            <person name="Gharbi K."/>
            <person name="Hall N."/>
            <person name="Watson M."/>
            <person name="Adriaenssens E.M."/>
            <person name="Foster-Nyarko E."/>
            <person name="Jarju S."/>
            <person name="Secka A."/>
            <person name="Antonio M."/>
            <person name="Oren A."/>
            <person name="Chaudhuri R.R."/>
            <person name="La Ragione R."/>
            <person name="Hildebrand F."/>
            <person name="Pallen M.J."/>
        </authorList>
    </citation>
    <scope>NUCLEOTIDE SEQUENCE</scope>
    <source>
        <strain evidence="3">CHK135-1449</strain>
    </source>
</reference>
<dbReference type="PANTHER" id="PTHR30008:SF0">
    <property type="entry name" value="EXODEOXYRIBONUCLEASE 7 LARGE SUBUNIT"/>
    <property type="match status" value="1"/>
</dbReference>
<dbReference type="EMBL" id="DYWX01000085">
    <property type="protein sequence ID" value="HJF28193.1"/>
    <property type="molecule type" value="Genomic_DNA"/>
</dbReference>
<feature type="coiled-coil region" evidence="1">
    <location>
        <begin position="279"/>
        <end position="320"/>
    </location>
</feature>
<dbReference type="InterPro" id="IPR020579">
    <property type="entry name" value="Exonuc_VII_lsu_C"/>
</dbReference>
<dbReference type="GO" id="GO:0006308">
    <property type="term" value="P:DNA catabolic process"/>
    <property type="evidence" value="ECO:0007669"/>
    <property type="project" value="InterPro"/>
</dbReference>
<organism evidence="3 4">
    <name type="scientific">Acinetobacter lwoffii</name>
    <dbReference type="NCBI Taxonomy" id="28090"/>
    <lineage>
        <taxon>Bacteria</taxon>
        <taxon>Pseudomonadati</taxon>
        <taxon>Pseudomonadota</taxon>
        <taxon>Gammaproteobacteria</taxon>
        <taxon>Moraxellales</taxon>
        <taxon>Moraxellaceae</taxon>
        <taxon>Acinetobacter</taxon>
    </lineage>
</organism>
<dbReference type="Pfam" id="PF02601">
    <property type="entry name" value="Exonuc_VII_L"/>
    <property type="match status" value="1"/>
</dbReference>
<name>A0A9D2UT06_ACILW</name>
<dbReference type="PANTHER" id="PTHR30008">
    <property type="entry name" value="EXODEOXYRIBONUCLEASE 7 LARGE SUBUNIT"/>
    <property type="match status" value="1"/>
</dbReference>
<dbReference type="GO" id="GO:0008855">
    <property type="term" value="F:exodeoxyribonuclease VII activity"/>
    <property type="evidence" value="ECO:0007669"/>
    <property type="project" value="InterPro"/>
</dbReference>
<comment type="caution">
    <text evidence="3">The sequence shown here is derived from an EMBL/GenBank/DDBJ whole genome shotgun (WGS) entry which is preliminary data.</text>
</comment>
<reference evidence="3" key="2">
    <citation type="submission" date="2021-09" db="EMBL/GenBank/DDBJ databases">
        <authorList>
            <person name="Gilroy R."/>
        </authorList>
    </citation>
    <scope>NUCLEOTIDE SEQUENCE</scope>
    <source>
        <strain evidence="3">CHK135-1449</strain>
    </source>
</reference>
<evidence type="ECO:0000313" key="4">
    <source>
        <dbReference type="Proteomes" id="UP000787156"/>
    </source>
</evidence>
<dbReference type="InterPro" id="IPR003753">
    <property type="entry name" value="Exonuc_VII_L"/>
</dbReference>
<dbReference type="GO" id="GO:0009318">
    <property type="term" value="C:exodeoxyribonuclease VII complex"/>
    <property type="evidence" value="ECO:0007669"/>
    <property type="project" value="InterPro"/>
</dbReference>